<accession>A0A6I4I767</accession>
<sequence length="287" mass="33413">METLQKHKYLKKNDWLELFLYIILWVVPVGFFALLSFESNRVFFGAGTFVLVVTNITFALRTFLENRFLRVLLIFEVIHLLIFPVMYAVLQNSDPQNFLIDKKIFQKEYDASKTRLHDSYDDFNLRAVNHVFKQLLSRFPSLDKTRFQRVVASPLIIDTLVISTQLDGGELPQRMILISTQKGDIIGKVSKSFNSIADTSSLSFVFKTFINENDIRLKDYDIAMSQVLKSRFWNYESIFPYALNIFNTDNIKAQSIFANVFLAFHQIIFIILTAWLCNASYEVFKSS</sequence>
<organism evidence="1 2">
    <name type="scientific">Mucilaginibacter ginkgonis</name>
    <dbReference type="NCBI Taxonomy" id="2682091"/>
    <lineage>
        <taxon>Bacteria</taxon>
        <taxon>Pseudomonadati</taxon>
        <taxon>Bacteroidota</taxon>
        <taxon>Sphingobacteriia</taxon>
        <taxon>Sphingobacteriales</taxon>
        <taxon>Sphingobacteriaceae</taxon>
        <taxon>Mucilaginibacter</taxon>
    </lineage>
</organism>
<dbReference type="EMBL" id="CP066775">
    <property type="protein sequence ID" value="QQL49196.1"/>
    <property type="molecule type" value="Genomic_DNA"/>
</dbReference>
<dbReference type="Proteomes" id="UP000429232">
    <property type="component" value="Chromosome"/>
</dbReference>
<gene>
    <name evidence="1" type="ORF">GO620_013565</name>
</gene>
<evidence type="ECO:0000313" key="1">
    <source>
        <dbReference type="EMBL" id="QQL49196.1"/>
    </source>
</evidence>
<keyword evidence="2" id="KW-1185">Reference proteome</keyword>
<name>A0A6I4I767_9SPHI</name>
<dbReference type="RefSeq" id="WP_157526848.1">
    <property type="nucleotide sequence ID" value="NZ_CP066775.1"/>
</dbReference>
<dbReference type="KEGG" id="mgik:GO620_013565"/>
<dbReference type="AlphaFoldDB" id="A0A6I4I767"/>
<protein>
    <submittedName>
        <fullName evidence="1">Uncharacterized protein</fullName>
    </submittedName>
</protein>
<reference evidence="1 2" key="1">
    <citation type="submission" date="2020-12" db="EMBL/GenBank/DDBJ databases">
        <title>HMF7856_wgs.fasta genome submission.</title>
        <authorList>
            <person name="Kang H."/>
            <person name="Kim H."/>
            <person name="Joh K."/>
        </authorList>
    </citation>
    <scope>NUCLEOTIDE SEQUENCE [LARGE SCALE GENOMIC DNA]</scope>
    <source>
        <strain evidence="1 2">HMF7856</strain>
    </source>
</reference>
<proteinExistence type="predicted"/>
<evidence type="ECO:0000313" key="2">
    <source>
        <dbReference type="Proteomes" id="UP000429232"/>
    </source>
</evidence>